<sequence>MYFIIKNIHLTSVTLSILLYVYRFAMYYSTTEVKTSPKWLKVIPHINDTLLLSTGLALIGITGFIPFTDAAPWLTIKLGAVFGYIFCGFYALSKKQTVWVRWGFFTASLAWLVTVICLAVFKNIDLLFG</sequence>
<feature type="transmembrane region" description="Helical" evidence="1">
    <location>
        <begin position="6"/>
        <end position="28"/>
    </location>
</feature>
<keyword evidence="1" id="KW-1133">Transmembrane helix</keyword>
<protein>
    <recommendedName>
        <fullName evidence="4">Invasion protein</fullName>
    </recommendedName>
</protein>
<reference evidence="2 3" key="1">
    <citation type="submission" date="2016-03" db="EMBL/GenBank/DDBJ databases">
        <title>Photobacterium proteolyticum sp. nov. a protease producing bacterium isolated from ocean sediments of Laizhou Bay.</title>
        <authorList>
            <person name="Li Y."/>
        </authorList>
    </citation>
    <scope>NUCLEOTIDE SEQUENCE [LARGE SCALE GENOMIC DNA]</scope>
    <source>
        <strain evidence="2 3">R-40508</strain>
    </source>
</reference>
<feature type="transmembrane region" description="Helical" evidence="1">
    <location>
        <begin position="49"/>
        <end position="67"/>
    </location>
</feature>
<dbReference type="PIRSF" id="PIRSF005610">
    <property type="entry name" value="SirB"/>
    <property type="match status" value="1"/>
</dbReference>
<dbReference type="RefSeq" id="WP_068332892.1">
    <property type="nucleotide sequence ID" value="NZ_LVHF01000029.1"/>
</dbReference>
<dbReference type="PANTHER" id="PTHR39594">
    <property type="entry name" value="PROTEIN YCHQ"/>
    <property type="match status" value="1"/>
</dbReference>
<evidence type="ECO:0000313" key="3">
    <source>
        <dbReference type="Proteomes" id="UP000078503"/>
    </source>
</evidence>
<proteinExistence type="predicted"/>
<keyword evidence="3" id="KW-1185">Reference proteome</keyword>
<keyword evidence="1" id="KW-0472">Membrane</keyword>
<dbReference type="GO" id="GO:0005886">
    <property type="term" value="C:plasma membrane"/>
    <property type="evidence" value="ECO:0007669"/>
    <property type="project" value="TreeGrafter"/>
</dbReference>
<gene>
    <name evidence="2" type="ORF">A3K86_15225</name>
</gene>
<dbReference type="InterPro" id="IPR007360">
    <property type="entry name" value="SirB"/>
</dbReference>
<dbReference type="OrthoDB" id="5588650at2"/>
<keyword evidence="1" id="KW-0812">Transmembrane</keyword>
<feature type="transmembrane region" description="Helical" evidence="1">
    <location>
        <begin position="73"/>
        <end position="92"/>
    </location>
</feature>
<evidence type="ECO:0000256" key="1">
    <source>
        <dbReference type="SAM" id="Phobius"/>
    </source>
</evidence>
<dbReference type="EMBL" id="LVHF01000029">
    <property type="protein sequence ID" value="OAN13017.1"/>
    <property type="molecule type" value="Genomic_DNA"/>
</dbReference>
<dbReference type="Pfam" id="PF04247">
    <property type="entry name" value="SirB"/>
    <property type="match status" value="1"/>
</dbReference>
<name>A0A178K7A6_9GAMM</name>
<accession>A0A178K7A6</accession>
<evidence type="ECO:0008006" key="4">
    <source>
        <dbReference type="Google" id="ProtNLM"/>
    </source>
</evidence>
<dbReference type="PANTHER" id="PTHR39594:SF1">
    <property type="entry name" value="PROTEIN YCHQ"/>
    <property type="match status" value="1"/>
</dbReference>
<dbReference type="Proteomes" id="UP000078503">
    <property type="component" value="Unassembled WGS sequence"/>
</dbReference>
<evidence type="ECO:0000313" key="2">
    <source>
        <dbReference type="EMBL" id="OAN13017.1"/>
    </source>
</evidence>
<dbReference type="STRING" id="858640.A3K86_15225"/>
<organism evidence="2 3">
    <name type="scientific">Photobacterium jeanii</name>
    <dbReference type="NCBI Taxonomy" id="858640"/>
    <lineage>
        <taxon>Bacteria</taxon>
        <taxon>Pseudomonadati</taxon>
        <taxon>Pseudomonadota</taxon>
        <taxon>Gammaproteobacteria</taxon>
        <taxon>Vibrionales</taxon>
        <taxon>Vibrionaceae</taxon>
        <taxon>Photobacterium</taxon>
    </lineage>
</organism>
<dbReference type="AlphaFoldDB" id="A0A178K7A6"/>
<feature type="transmembrane region" description="Helical" evidence="1">
    <location>
        <begin position="99"/>
        <end position="121"/>
    </location>
</feature>
<comment type="caution">
    <text evidence="2">The sequence shown here is derived from an EMBL/GenBank/DDBJ whole genome shotgun (WGS) entry which is preliminary data.</text>
</comment>